<accession>A0A2W2EDM1</accession>
<evidence type="ECO:0000256" key="1">
    <source>
        <dbReference type="SAM" id="MobiDB-lite"/>
    </source>
</evidence>
<feature type="compositionally biased region" description="Basic residues" evidence="1">
    <location>
        <begin position="60"/>
        <end position="79"/>
    </location>
</feature>
<keyword evidence="3" id="KW-1185">Reference proteome</keyword>
<feature type="compositionally biased region" description="Gly residues" evidence="1">
    <location>
        <begin position="1"/>
        <end position="13"/>
    </location>
</feature>
<evidence type="ECO:0000313" key="3">
    <source>
        <dbReference type="Proteomes" id="UP000248924"/>
    </source>
</evidence>
<feature type="compositionally biased region" description="Pro residues" evidence="1">
    <location>
        <begin position="87"/>
        <end position="105"/>
    </location>
</feature>
<dbReference type="Proteomes" id="UP000248924">
    <property type="component" value="Unassembled WGS sequence"/>
</dbReference>
<protein>
    <submittedName>
        <fullName evidence="2">Uncharacterized protein</fullName>
    </submittedName>
</protein>
<name>A0A2W2EDM1_9ACTN</name>
<sequence>MTHPDGGGGGTSGPGRSLSANLDFTRRGHERSIATAADAGAHTTSAAPLRAEQREDRYRKQTGSRRTARQRRRIVHKANRSLAMSGPPRPPAPVPPPPHPQPPTN</sequence>
<dbReference type="EMBL" id="POTY01000134">
    <property type="protein sequence ID" value="PZG15065.1"/>
    <property type="molecule type" value="Genomic_DNA"/>
</dbReference>
<organism evidence="2 3">
    <name type="scientific">Micromonospora craterilacus</name>
    <dbReference type="NCBI Taxonomy" id="1655439"/>
    <lineage>
        <taxon>Bacteria</taxon>
        <taxon>Bacillati</taxon>
        <taxon>Actinomycetota</taxon>
        <taxon>Actinomycetes</taxon>
        <taxon>Micromonosporales</taxon>
        <taxon>Micromonosporaceae</taxon>
        <taxon>Micromonospora</taxon>
    </lineage>
</organism>
<proteinExistence type="predicted"/>
<comment type="caution">
    <text evidence="2">The sequence shown here is derived from an EMBL/GenBank/DDBJ whole genome shotgun (WGS) entry which is preliminary data.</text>
</comment>
<evidence type="ECO:0000313" key="2">
    <source>
        <dbReference type="EMBL" id="PZG15065.1"/>
    </source>
</evidence>
<feature type="compositionally biased region" description="Low complexity" evidence="1">
    <location>
        <begin position="34"/>
        <end position="47"/>
    </location>
</feature>
<gene>
    <name evidence="2" type="ORF">C1I95_20370</name>
</gene>
<reference evidence="2 3" key="1">
    <citation type="submission" date="2018-01" db="EMBL/GenBank/DDBJ databases">
        <title>Draft genome sequence of Jishengella sp. NA12.</title>
        <authorList>
            <person name="Sahin N."/>
            <person name="Ay H."/>
            <person name="Saygin H."/>
        </authorList>
    </citation>
    <scope>NUCLEOTIDE SEQUENCE [LARGE SCALE GENOMIC DNA]</scope>
    <source>
        <strain evidence="2 3">NA12</strain>
    </source>
</reference>
<dbReference type="AlphaFoldDB" id="A0A2W2EDM1"/>
<feature type="region of interest" description="Disordered" evidence="1">
    <location>
        <begin position="1"/>
        <end position="105"/>
    </location>
</feature>